<gene>
    <name evidence="2" type="ORF">Q428_05680</name>
</gene>
<keyword evidence="3" id="KW-1185">Reference proteome</keyword>
<feature type="region of interest" description="Disordered" evidence="1">
    <location>
        <begin position="14"/>
        <end position="51"/>
    </location>
</feature>
<organism evidence="2 3">
    <name type="scientific">Fervidicella metallireducens AeB</name>
    <dbReference type="NCBI Taxonomy" id="1403537"/>
    <lineage>
        <taxon>Bacteria</taxon>
        <taxon>Bacillati</taxon>
        <taxon>Bacillota</taxon>
        <taxon>Clostridia</taxon>
        <taxon>Eubacteriales</taxon>
        <taxon>Clostridiaceae</taxon>
        <taxon>Fervidicella</taxon>
    </lineage>
</organism>
<proteinExistence type="predicted"/>
<dbReference type="Proteomes" id="UP000019681">
    <property type="component" value="Unassembled WGS sequence"/>
</dbReference>
<evidence type="ECO:0000313" key="3">
    <source>
        <dbReference type="Proteomes" id="UP000019681"/>
    </source>
</evidence>
<name>A0A017RY44_9CLOT</name>
<dbReference type="EMBL" id="AZQP01000012">
    <property type="protein sequence ID" value="EYE88865.1"/>
    <property type="molecule type" value="Genomic_DNA"/>
</dbReference>
<evidence type="ECO:0000256" key="1">
    <source>
        <dbReference type="SAM" id="MobiDB-lite"/>
    </source>
</evidence>
<evidence type="ECO:0000313" key="2">
    <source>
        <dbReference type="EMBL" id="EYE88865.1"/>
    </source>
</evidence>
<dbReference type="STRING" id="1403537.Q428_05680"/>
<protein>
    <submittedName>
        <fullName evidence="2">Uncharacterized protein</fullName>
    </submittedName>
</protein>
<dbReference type="RefSeq" id="WP_161633596.1">
    <property type="nucleotide sequence ID" value="NZ_AZQP01000012.1"/>
</dbReference>
<sequence length="51" mass="5847">MDERTREKMKQLIEAKKNKGNMKNSSFRPDRKIGDVRGGFSTKKSGGLFDK</sequence>
<reference evidence="2 3" key="1">
    <citation type="journal article" date="2014" name="Genome Announc.">
        <title>Draft Genome Sequence of Fervidicella metallireducens Strain AeBT, an Iron-Reducing Thermoanaerobe from the Great Artesian Basin.</title>
        <authorList>
            <person name="Patel B.K."/>
        </authorList>
    </citation>
    <scope>NUCLEOTIDE SEQUENCE [LARGE SCALE GENOMIC DNA]</scope>
    <source>
        <strain evidence="2 3">AeB</strain>
    </source>
</reference>
<accession>A0A017RY44</accession>
<comment type="caution">
    <text evidence="2">The sequence shown here is derived from an EMBL/GenBank/DDBJ whole genome shotgun (WGS) entry which is preliminary data.</text>
</comment>
<dbReference type="AlphaFoldDB" id="A0A017RY44"/>